<evidence type="ECO:0000313" key="3">
    <source>
        <dbReference type="Proteomes" id="UP000824633"/>
    </source>
</evidence>
<feature type="compositionally biased region" description="Basic and acidic residues" evidence="1">
    <location>
        <begin position="25"/>
        <end position="48"/>
    </location>
</feature>
<dbReference type="EMBL" id="AP024849">
    <property type="protein sequence ID" value="BCZ47210.1"/>
    <property type="molecule type" value="Genomic_DNA"/>
</dbReference>
<dbReference type="Proteomes" id="UP000824633">
    <property type="component" value="Chromosome"/>
</dbReference>
<dbReference type="RefSeq" id="WP_224033580.1">
    <property type="nucleotide sequence ID" value="NZ_AP024849.1"/>
</dbReference>
<organism evidence="2 3">
    <name type="scientific">Clostridium gelidum</name>
    <dbReference type="NCBI Taxonomy" id="704125"/>
    <lineage>
        <taxon>Bacteria</taxon>
        <taxon>Bacillati</taxon>
        <taxon>Bacillota</taxon>
        <taxon>Clostridia</taxon>
        <taxon>Eubacteriales</taxon>
        <taxon>Clostridiaceae</taxon>
        <taxon>Clostridium</taxon>
    </lineage>
</organism>
<evidence type="ECO:0000313" key="2">
    <source>
        <dbReference type="EMBL" id="BCZ47210.1"/>
    </source>
</evidence>
<proteinExistence type="predicted"/>
<sequence length="48" mass="5773">MKKTKRRIDILRFDDDYVIDSVAGEAREKERGDERENTKKWEVSEARC</sequence>
<gene>
    <name evidence="2" type="ORF">psyc5s11_32770</name>
</gene>
<name>A0ABM7T7G0_9CLOT</name>
<keyword evidence="3" id="KW-1185">Reference proteome</keyword>
<protein>
    <submittedName>
        <fullName evidence="2">Uncharacterized protein</fullName>
    </submittedName>
</protein>
<accession>A0ABM7T7G0</accession>
<feature type="region of interest" description="Disordered" evidence="1">
    <location>
        <begin position="24"/>
        <end position="48"/>
    </location>
</feature>
<reference evidence="3" key="1">
    <citation type="submission" date="2021-07" db="EMBL/GenBank/DDBJ databases">
        <title>Complete genome sequencing of a Clostridium isolate.</title>
        <authorList>
            <person name="Ueki A."/>
            <person name="Tonouchi A."/>
        </authorList>
    </citation>
    <scope>NUCLEOTIDE SEQUENCE [LARGE SCALE GENOMIC DNA]</scope>
    <source>
        <strain evidence="3">C5S11</strain>
    </source>
</reference>
<evidence type="ECO:0000256" key="1">
    <source>
        <dbReference type="SAM" id="MobiDB-lite"/>
    </source>
</evidence>